<dbReference type="Proteomes" id="UP001239111">
    <property type="component" value="Chromosome 1"/>
</dbReference>
<evidence type="ECO:0000313" key="1">
    <source>
        <dbReference type="EMBL" id="KAJ8685646.1"/>
    </source>
</evidence>
<accession>A0ACC2PS49</accession>
<protein>
    <submittedName>
        <fullName evidence="1">Uncharacterized protein</fullName>
    </submittedName>
</protein>
<comment type="caution">
    <text evidence="1">The sequence shown here is derived from an EMBL/GenBank/DDBJ whole genome shotgun (WGS) entry which is preliminary data.</text>
</comment>
<organism evidence="1 2">
    <name type="scientific">Eretmocerus hayati</name>
    <dbReference type="NCBI Taxonomy" id="131215"/>
    <lineage>
        <taxon>Eukaryota</taxon>
        <taxon>Metazoa</taxon>
        <taxon>Ecdysozoa</taxon>
        <taxon>Arthropoda</taxon>
        <taxon>Hexapoda</taxon>
        <taxon>Insecta</taxon>
        <taxon>Pterygota</taxon>
        <taxon>Neoptera</taxon>
        <taxon>Endopterygota</taxon>
        <taxon>Hymenoptera</taxon>
        <taxon>Apocrita</taxon>
        <taxon>Proctotrupomorpha</taxon>
        <taxon>Chalcidoidea</taxon>
        <taxon>Aphelinidae</taxon>
        <taxon>Aphelininae</taxon>
        <taxon>Eretmocerus</taxon>
    </lineage>
</organism>
<evidence type="ECO:0000313" key="2">
    <source>
        <dbReference type="Proteomes" id="UP001239111"/>
    </source>
</evidence>
<keyword evidence="2" id="KW-1185">Reference proteome</keyword>
<proteinExistence type="predicted"/>
<reference evidence="1" key="1">
    <citation type="submission" date="2023-04" db="EMBL/GenBank/DDBJ databases">
        <title>A chromosome-level genome assembly of the parasitoid wasp Eretmocerus hayati.</title>
        <authorList>
            <person name="Zhong Y."/>
            <person name="Liu S."/>
            <person name="Liu Y."/>
        </authorList>
    </citation>
    <scope>NUCLEOTIDE SEQUENCE</scope>
    <source>
        <strain evidence="1">ZJU_SS_LIU_2023</strain>
    </source>
</reference>
<gene>
    <name evidence="1" type="ORF">QAD02_021439</name>
</gene>
<sequence>MIDEFQSFARSRVYGIKIPSDAPREHFYADYAQAPSTFEFSLADRNTLLEIMDVCKSKPDSFWTERISHRGLKRSYGVMNGLAEGMMDIINDLLNRCEFNTSGNANSRPTWTRMLIESLISNCEVAKAGHRYSEGLQKFGTYAYLTGGRHLYEYIASNLPLPSVAAVIRYTRQTYTRIEVEIDVEGMKAYFELWGLSKIICLSEDAMKITPKYQYDSRNHELAGPVLPTGKNGMPIPHSFSIKNEEDMVNHVKNGELANNLYCYMAQPLTPNAPPYCVTLYGTNLKFTAEDCIKRWLYIAKVLEENGFEVVGYASDGDPRLLSAMKIKSKLGTTMNGEQYKFPWFHADYKPDKKYFQDTVHVVNKLKTRLLKLAIAMIIGNFIVSLVHLEEMIDCLNRDKHCLAMSDLDGKDKMNFDATLRMCHPKVIDRVKESPGSDATV</sequence>
<name>A0ACC2PS49_9HYME</name>
<dbReference type="EMBL" id="CM056741">
    <property type="protein sequence ID" value="KAJ8685646.1"/>
    <property type="molecule type" value="Genomic_DNA"/>
</dbReference>